<feature type="chain" id="PRO_5029896070" evidence="1">
    <location>
        <begin position="19"/>
        <end position="255"/>
    </location>
</feature>
<dbReference type="Pfam" id="PF20525">
    <property type="entry name" value="DUF6740"/>
    <property type="match status" value="1"/>
</dbReference>
<accession>A0A7J6LY03</accession>
<comment type="caution">
    <text evidence="2">The sequence shown here is derived from an EMBL/GenBank/DDBJ whole genome shotgun (WGS) entry which is preliminary data.</text>
</comment>
<dbReference type="OrthoDB" id="427780at2759"/>
<keyword evidence="3" id="KW-1185">Reference proteome</keyword>
<feature type="signal peptide" evidence="1">
    <location>
        <begin position="1"/>
        <end position="18"/>
    </location>
</feature>
<organism evidence="2 3">
    <name type="scientific">Perkinsus chesapeaki</name>
    <name type="common">Clam parasite</name>
    <name type="synonym">Perkinsus andrewsi</name>
    <dbReference type="NCBI Taxonomy" id="330153"/>
    <lineage>
        <taxon>Eukaryota</taxon>
        <taxon>Sar</taxon>
        <taxon>Alveolata</taxon>
        <taxon>Perkinsozoa</taxon>
        <taxon>Perkinsea</taxon>
        <taxon>Perkinsida</taxon>
        <taxon>Perkinsidae</taxon>
        <taxon>Perkinsus</taxon>
    </lineage>
</organism>
<gene>
    <name evidence="2" type="ORF">FOL47_005277</name>
</gene>
<evidence type="ECO:0000313" key="2">
    <source>
        <dbReference type="EMBL" id="KAF4664163.1"/>
    </source>
</evidence>
<protein>
    <submittedName>
        <fullName evidence="2">Uncharacterized protein</fullName>
    </submittedName>
</protein>
<evidence type="ECO:0000256" key="1">
    <source>
        <dbReference type="SAM" id="SignalP"/>
    </source>
</evidence>
<dbReference type="EMBL" id="JAAPAO010000295">
    <property type="protein sequence ID" value="KAF4664163.1"/>
    <property type="molecule type" value="Genomic_DNA"/>
</dbReference>
<sequence length="255" mass="28007">MAVSQLLVLSALLSATQTFGNEILSDDPVVRALNPVNFTFPIGCGPTTRIGNLTFCITGAVDLGRLWILDFNLHMFDVFLNRSVTFGMGFEIQDTGVANRLNANTGGCATIIKQDFFPDWKPDEAVGALTICTDGGETKFDNATQEFVAHFGLSGDFDLYSKGRQVMRTPFATPFSYAILGQDFDVRFNSSVLATGGDEHANSSVNFTMAMSTLGGSVLNWHLFSGLDLRVWWEGRGEYNLTIPFIDQDFQVPLR</sequence>
<dbReference type="InterPro" id="IPR046628">
    <property type="entry name" value="DUF6740"/>
</dbReference>
<dbReference type="AlphaFoldDB" id="A0A7J6LY03"/>
<reference evidence="2 3" key="1">
    <citation type="submission" date="2020-04" db="EMBL/GenBank/DDBJ databases">
        <title>Perkinsus chesapeaki whole genome sequence.</title>
        <authorList>
            <person name="Bogema D.R."/>
        </authorList>
    </citation>
    <scope>NUCLEOTIDE SEQUENCE [LARGE SCALE GENOMIC DNA]</scope>
    <source>
        <strain evidence="2">ATCC PRA-425</strain>
    </source>
</reference>
<evidence type="ECO:0000313" key="3">
    <source>
        <dbReference type="Proteomes" id="UP000591131"/>
    </source>
</evidence>
<keyword evidence="1" id="KW-0732">Signal</keyword>
<name>A0A7J6LY03_PERCH</name>
<dbReference type="Proteomes" id="UP000591131">
    <property type="component" value="Unassembled WGS sequence"/>
</dbReference>
<proteinExistence type="predicted"/>